<proteinExistence type="predicted"/>
<reference evidence="2 3" key="1">
    <citation type="journal article" date="2018" name="Nat. Ecol. Evol.">
        <title>Pezizomycetes genomes reveal the molecular basis of ectomycorrhizal truffle lifestyle.</title>
        <authorList>
            <person name="Murat C."/>
            <person name="Payen T."/>
            <person name="Noel B."/>
            <person name="Kuo A."/>
            <person name="Morin E."/>
            <person name="Chen J."/>
            <person name="Kohler A."/>
            <person name="Krizsan K."/>
            <person name="Balestrini R."/>
            <person name="Da Silva C."/>
            <person name="Montanini B."/>
            <person name="Hainaut M."/>
            <person name="Levati E."/>
            <person name="Barry K.W."/>
            <person name="Belfiori B."/>
            <person name="Cichocki N."/>
            <person name="Clum A."/>
            <person name="Dockter R.B."/>
            <person name="Fauchery L."/>
            <person name="Guy J."/>
            <person name="Iotti M."/>
            <person name="Le Tacon F."/>
            <person name="Lindquist E.A."/>
            <person name="Lipzen A."/>
            <person name="Malagnac F."/>
            <person name="Mello A."/>
            <person name="Molinier V."/>
            <person name="Miyauchi S."/>
            <person name="Poulain J."/>
            <person name="Riccioni C."/>
            <person name="Rubini A."/>
            <person name="Sitrit Y."/>
            <person name="Splivallo R."/>
            <person name="Traeger S."/>
            <person name="Wang M."/>
            <person name="Zifcakova L."/>
            <person name="Wipf D."/>
            <person name="Zambonelli A."/>
            <person name="Paolocci F."/>
            <person name="Nowrousian M."/>
            <person name="Ottonello S."/>
            <person name="Baldrian P."/>
            <person name="Spatafora J.W."/>
            <person name="Henrissat B."/>
            <person name="Nagy L.G."/>
            <person name="Aury J.M."/>
            <person name="Wincker P."/>
            <person name="Grigoriev I.V."/>
            <person name="Bonfante P."/>
            <person name="Martin F.M."/>
        </authorList>
    </citation>
    <scope>NUCLEOTIDE SEQUENCE [LARGE SCALE GENOMIC DNA]</scope>
    <source>
        <strain evidence="2 3">RN42</strain>
    </source>
</reference>
<dbReference type="Proteomes" id="UP000275078">
    <property type="component" value="Unassembled WGS sequence"/>
</dbReference>
<feature type="region of interest" description="Disordered" evidence="1">
    <location>
        <begin position="1"/>
        <end position="23"/>
    </location>
</feature>
<evidence type="ECO:0000313" key="2">
    <source>
        <dbReference type="EMBL" id="RPA73922.1"/>
    </source>
</evidence>
<name>A0A3N4HJ08_ASCIM</name>
<feature type="compositionally biased region" description="Basic and acidic residues" evidence="1">
    <location>
        <begin position="12"/>
        <end position="23"/>
    </location>
</feature>
<organism evidence="2 3">
    <name type="scientific">Ascobolus immersus RN42</name>
    <dbReference type="NCBI Taxonomy" id="1160509"/>
    <lineage>
        <taxon>Eukaryota</taxon>
        <taxon>Fungi</taxon>
        <taxon>Dikarya</taxon>
        <taxon>Ascomycota</taxon>
        <taxon>Pezizomycotina</taxon>
        <taxon>Pezizomycetes</taxon>
        <taxon>Pezizales</taxon>
        <taxon>Ascobolaceae</taxon>
        <taxon>Ascobolus</taxon>
    </lineage>
</organism>
<dbReference type="AlphaFoldDB" id="A0A3N4HJ08"/>
<sequence length="56" mass="6067">MGEDANGIGCGLREKMPTTRDADEYKGECQDAVRGGMSTTRYGRGCSTRDDVDYAV</sequence>
<dbReference type="EMBL" id="ML119807">
    <property type="protein sequence ID" value="RPA73922.1"/>
    <property type="molecule type" value="Genomic_DNA"/>
</dbReference>
<protein>
    <submittedName>
        <fullName evidence="2">Uncharacterized protein</fullName>
    </submittedName>
</protein>
<gene>
    <name evidence="2" type="ORF">BJ508DRAFT_418857</name>
</gene>
<evidence type="ECO:0000256" key="1">
    <source>
        <dbReference type="SAM" id="MobiDB-lite"/>
    </source>
</evidence>
<evidence type="ECO:0000313" key="3">
    <source>
        <dbReference type="Proteomes" id="UP000275078"/>
    </source>
</evidence>
<keyword evidence="3" id="KW-1185">Reference proteome</keyword>
<accession>A0A3N4HJ08</accession>